<feature type="transmembrane region" description="Helical" evidence="1">
    <location>
        <begin position="12"/>
        <end position="29"/>
    </location>
</feature>
<keyword evidence="3" id="KW-1185">Reference proteome</keyword>
<dbReference type="Proteomes" id="UP001495910">
    <property type="component" value="Unassembled WGS sequence"/>
</dbReference>
<dbReference type="EMBL" id="JBANDC010000030">
    <property type="protein sequence ID" value="MEM4990730.1"/>
    <property type="molecule type" value="Genomic_DNA"/>
</dbReference>
<gene>
    <name evidence="2" type="ORF">V8G57_25305</name>
</gene>
<evidence type="ECO:0008006" key="4">
    <source>
        <dbReference type="Google" id="ProtNLM"/>
    </source>
</evidence>
<protein>
    <recommendedName>
        <fullName evidence="4">DUF4468 domain-containing protein</fullName>
    </recommendedName>
</protein>
<keyword evidence="1" id="KW-0472">Membrane</keyword>
<reference evidence="2 3" key="1">
    <citation type="submission" date="2024-02" db="EMBL/GenBank/DDBJ databases">
        <title>Draft genome sequence of Collimonas sp. strain H4R21, an effective mineral-weathering bacterial strain isolated from the beech rhizosphere.</title>
        <authorList>
            <person name="Morin E."/>
            <person name="Uroz S."/>
            <person name="Leveau J.H.J."/>
            <person name="Kumar R."/>
            <person name="Rey M.W."/>
            <person name="Pham J."/>
        </authorList>
    </citation>
    <scope>NUCLEOTIDE SEQUENCE [LARGE SCALE GENOMIC DNA]</scope>
    <source>
        <strain evidence="2 3">H4R21</strain>
    </source>
</reference>
<keyword evidence="1" id="KW-0812">Transmembrane</keyword>
<proteinExistence type="predicted"/>
<evidence type="ECO:0000256" key="1">
    <source>
        <dbReference type="SAM" id="Phobius"/>
    </source>
</evidence>
<accession>A0ABU9Q3A5</accession>
<dbReference type="RefSeq" id="WP_342831751.1">
    <property type="nucleotide sequence ID" value="NZ_JBANDC010000030.1"/>
</dbReference>
<name>A0ABU9Q3A5_9BURK</name>
<keyword evidence="1" id="KW-1133">Transmembrane helix</keyword>
<sequence length="172" mass="19173">MNLLTTILPAWVRWLTLISAAAVFGTIVYNKGRQVEGEKHIAYLAEQSAQTLKIAKAQQVVVTQTQIKYVDRINTIYAKGEEIEKQVPIYITQVDNASFAVSVGFVRLYDAAWSGDDPGSAADSDRDPSEISLAQVAEADVFNATTCRAWRELAQGLRENYTRLKSTMDQQR</sequence>
<comment type="caution">
    <text evidence="2">The sequence shown here is derived from an EMBL/GenBank/DDBJ whole genome shotgun (WGS) entry which is preliminary data.</text>
</comment>
<evidence type="ECO:0000313" key="2">
    <source>
        <dbReference type="EMBL" id="MEM4990730.1"/>
    </source>
</evidence>
<organism evidence="2 3">
    <name type="scientific">Collimonas rhizosphaerae</name>
    <dbReference type="NCBI Taxonomy" id="3126357"/>
    <lineage>
        <taxon>Bacteria</taxon>
        <taxon>Pseudomonadati</taxon>
        <taxon>Pseudomonadota</taxon>
        <taxon>Betaproteobacteria</taxon>
        <taxon>Burkholderiales</taxon>
        <taxon>Oxalobacteraceae</taxon>
        <taxon>Collimonas</taxon>
    </lineage>
</organism>
<evidence type="ECO:0000313" key="3">
    <source>
        <dbReference type="Proteomes" id="UP001495910"/>
    </source>
</evidence>